<dbReference type="GO" id="GO:0016887">
    <property type="term" value="F:ATP hydrolysis activity"/>
    <property type="evidence" value="ECO:0007669"/>
    <property type="project" value="RHEA"/>
</dbReference>
<keyword evidence="6 11" id="KW-0238">DNA-binding</keyword>
<dbReference type="CDD" id="cd17932">
    <property type="entry name" value="DEXQc_UvrD"/>
    <property type="match status" value="1"/>
</dbReference>
<dbReference type="NCBIfam" id="TIGR01073">
    <property type="entry name" value="pcrA"/>
    <property type="match status" value="1"/>
</dbReference>
<protein>
    <recommendedName>
        <fullName evidence="11">ATP-dependent DNA helicase</fullName>
        <ecNumber evidence="11">5.6.2.4</ecNumber>
    </recommendedName>
</protein>
<evidence type="ECO:0000256" key="9">
    <source>
        <dbReference type="ARBA" id="ARBA00048988"/>
    </source>
</evidence>
<evidence type="ECO:0000256" key="11">
    <source>
        <dbReference type="RuleBase" id="RU364053"/>
    </source>
</evidence>
<dbReference type="GO" id="GO:0006260">
    <property type="term" value="P:DNA replication"/>
    <property type="evidence" value="ECO:0007669"/>
    <property type="project" value="InterPro"/>
</dbReference>
<evidence type="ECO:0000256" key="10">
    <source>
        <dbReference type="PROSITE-ProRule" id="PRU00560"/>
    </source>
</evidence>
<comment type="catalytic activity">
    <reaction evidence="9 11">
        <text>ATP + H2O = ADP + phosphate + H(+)</text>
        <dbReference type="Rhea" id="RHEA:13065"/>
        <dbReference type="ChEBI" id="CHEBI:15377"/>
        <dbReference type="ChEBI" id="CHEBI:15378"/>
        <dbReference type="ChEBI" id="CHEBI:30616"/>
        <dbReference type="ChEBI" id="CHEBI:43474"/>
        <dbReference type="ChEBI" id="CHEBI:456216"/>
        <dbReference type="EC" id="5.6.2.4"/>
    </reaction>
</comment>
<dbReference type="Gene3D" id="1.10.486.10">
    <property type="entry name" value="PCRA, domain 4"/>
    <property type="match status" value="1"/>
</dbReference>
<dbReference type="PROSITE" id="PS51217">
    <property type="entry name" value="UVRD_HELICASE_CTER"/>
    <property type="match status" value="1"/>
</dbReference>
<dbReference type="EC" id="5.6.2.4" evidence="11"/>
<keyword evidence="2 10" id="KW-0547">Nucleotide-binding</keyword>
<accession>A0A2A6E292</accession>
<evidence type="ECO:0000256" key="3">
    <source>
        <dbReference type="ARBA" id="ARBA00022801"/>
    </source>
</evidence>
<dbReference type="PROSITE" id="PS51198">
    <property type="entry name" value="UVRD_HELICASE_ATP_BIND"/>
    <property type="match status" value="1"/>
</dbReference>
<evidence type="ECO:0000256" key="7">
    <source>
        <dbReference type="ARBA" id="ARBA00023235"/>
    </source>
</evidence>
<comment type="catalytic activity">
    <reaction evidence="8">
        <text>Couples ATP hydrolysis with the unwinding of duplex DNA by translocating in the 3'-5' direction.</text>
        <dbReference type="EC" id="5.6.2.4"/>
    </reaction>
</comment>
<reference evidence="15 16" key="1">
    <citation type="submission" date="2016-12" db="EMBL/GenBank/DDBJ databases">
        <title>Candidatus Reconcilibacillus cellulovorans genome.</title>
        <authorList>
            <person name="Kolinko S."/>
            <person name="Wu Y.-W."/>
            <person name="Tachea F."/>
            <person name="Denzel E."/>
            <person name="Hiras J."/>
            <person name="Baecker N."/>
            <person name="Chan L.J."/>
            <person name="Eichorst S.A."/>
            <person name="Frey D."/>
            <person name="Adams P.D."/>
            <person name="Pray T."/>
            <person name="Tanjore D."/>
            <person name="Petzold C.J."/>
            <person name="Gladden J.M."/>
            <person name="Simmons B.A."/>
            <person name="Singer S.W."/>
        </authorList>
    </citation>
    <scope>NUCLEOTIDE SEQUENCE [LARGE SCALE GENOMIC DNA]</scope>
    <source>
        <strain evidence="15">JTherm</strain>
    </source>
</reference>
<dbReference type="PANTHER" id="PTHR11070">
    <property type="entry name" value="UVRD / RECB / PCRA DNA HELICASE FAMILY MEMBER"/>
    <property type="match status" value="1"/>
</dbReference>
<evidence type="ECO:0000313" key="16">
    <source>
        <dbReference type="Proteomes" id="UP000243688"/>
    </source>
</evidence>
<dbReference type="InterPro" id="IPR014017">
    <property type="entry name" value="DNA_helicase_UvrD-like_C"/>
</dbReference>
<dbReference type="Proteomes" id="UP000243688">
    <property type="component" value="Unassembled WGS sequence"/>
</dbReference>
<evidence type="ECO:0000256" key="2">
    <source>
        <dbReference type="ARBA" id="ARBA00022741"/>
    </source>
</evidence>
<comment type="caution">
    <text evidence="15">The sequence shown here is derived from an EMBL/GenBank/DDBJ whole genome shotgun (WGS) entry which is preliminary data.</text>
</comment>
<feature type="region of interest" description="Disordered" evidence="12">
    <location>
        <begin position="672"/>
        <end position="699"/>
    </location>
</feature>
<gene>
    <name evidence="15" type="ORF">BLM47_03760</name>
</gene>
<dbReference type="Pfam" id="PF13361">
    <property type="entry name" value="UvrD_C"/>
    <property type="match status" value="1"/>
</dbReference>
<dbReference type="InterPro" id="IPR005751">
    <property type="entry name" value="ATP-dep_DNA_helicase_PcrA"/>
</dbReference>
<feature type="binding site" evidence="10">
    <location>
        <begin position="33"/>
        <end position="40"/>
    </location>
    <ligand>
        <name>ATP</name>
        <dbReference type="ChEBI" id="CHEBI:30616"/>
    </ligand>
</feature>
<dbReference type="SUPFAM" id="SSF52540">
    <property type="entry name" value="P-loop containing nucleoside triphosphate hydrolases"/>
    <property type="match status" value="1"/>
</dbReference>
<organism evidence="15 16">
    <name type="scientific">Candidatus Reconcilbacillus cellulovorans</name>
    <dbReference type="NCBI Taxonomy" id="1906605"/>
    <lineage>
        <taxon>Bacteria</taxon>
        <taxon>Bacillati</taxon>
        <taxon>Bacillota</taxon>
        <taxon>Bacilli</taxon>
        <taxon>Bacillales</taxon>
        <taxon>Paenibacillaceae</taxon>
        <taxon>Candidatus Reconcilbacillus</taxon>
    </lineage>
</organism>
<evidence type="ECO:0000313" key="15">
    <source>
        <dbReference type="EMBL" id="PDO11115.1"/>
    </source>
</evidence>
<dbReference type="FunFam" id="1.10.10.160:FF:000001">
    <property type="entry name" value="ATP-dependent DNA helicase"/>
    <property type="match status" value="1"/>
</dbReference>
<keyword evidence="4 10" id="KW-0347">Helicase</keyword>
<dbReference type="GO" id="GO:0033202">
    <property type="term" value="C:DNA helicase complex"/>
    <property type="evidence" value="ECO:0007669"/>
    <property type="project" value="TreeGrafter"/>
</dbReference>
<feature type="domain" description="UvrD-like helicase C-terminal" evidence="14">
    <location>
        <begin position="293"/>
        <end position="570"/>
    </location>
</feature>
<evidence type="ECO:0000256" key="8">
    <source>
        <dbReference type="ARBA" id="ARBA00034617"/>
    </source>
</evidence>
<sequence length="752" mass="83088">MNTLTNWNEILETLNPEQRLAVETTDGPLLVLAGAGSGKTRVLTHRAAHLVATGKAAPWNILAITFTNKAAREMQERVERLVGPSARHMWVMTFHAMCVRILRRHADRIGYARDFTVLDATDQQAVIRACLKDLNLDPEKYPPRALQSAISAAKNELVSPEQFEQRAGHGPFAKAAVQVYHAYRKRLAANQAMDFDDLIAMTVELFRKNPDVLEEYRDKFRYIHVDEYQDTNRAQYVLCRLLADGHRNICVVGDGDQSIYGWRGADMRNILSFEQDYPDAKTILLERNYRSTGNILEAANHVIGHNAGRKPKRLWTDRGPGAKIGLYEAGSELEEGFFVAERILRNRRAGRRFADHAVLYRTNAQSRVIEETLIKSDIPYRIVGGLRFYERAEIKDVLAYLRLVANPHDDISFVRAVNAPKRGVGEATLDRLAAFAAAQGMSMFAALGLPEALDAFGPKIRAALVGFRDLIAELNARLNELPVTGLIEEVLERSGYRRELERENTDEARARLENIGELLSVAQEFEKRSDDRSLVAFLTDVALIADVDALEDGENAPDAVVLMTMHSAKGLEFPVVFIVGMEEGVFPLARAALEPEQLEEERRLAYVGITRAREELYLSYARTRTLYGRPASNTPSRFVSEIPEHLIERLGGRGMFAAPSYAAVASARPKSVAERSSDTGAAPAAGRNGSAGGAAGDATFAPGDKVEHAKWGAGVVVAVKGSGPDAEIQVAFPAPVGVKRLLARFAPIVKRS</sequence>
<evidence type="ECO:0000256" key="1">
    <source>
        <dbReference type="ARBA" id="ARBA00009922"/>
    </source>
</evidence>
<dbReference type="InterPro" id="IPR000212">
    <property type="entry name" value="DNA_helicase_UvrD/REP"/>
</dbReference>
<dbReference type="Gene3D" id="1.10.10.160">
    <property type="match status" value="1"/>
</dbReference>
<dbReference type="Gene3D" id="3.40.50.300">
    <property type="entry name" value="P-loop containing nucleotide triphosphate hydrolases"/>
    <property type="match status" value="2"/>
</dbReference>
<dbReference type="InterPro" id="IPR027417">
    <property type="entry name" value="P-loop_NTPase"/>
</dbReference>
<evidence type="ECO:0000256" key="5">
    <source>
        <dbReference type="ARBA" id="ARBA00022840"/>
    </source>
</evidence>
<dbReference type="GO" id="GO:0005524">
    <property type="term" value="F:ATP binding"/>
    <property type="evidence" value="ECO:0007669"/>
    <property type="project" value="UniProtKB-UniRule"/>
</dbReference>
<dbReference type="AlphaFoldDB" id="A0A2A6E292"/>
<dbReference type="GO" id="GO:0043138">
    <property type="term" value="F:3'-5' DNA helicase activity"/>
    <property type="evidence" value="ECO:0007669"/>
    <property type="project" value="UniProtKB-EC"/>
</dbReference>
<keyword evidence="3 10" id="KW-0378">Hydrolase</keyword>
<keyword evidence="7" id="KW-0413">Isomerase</keyword>
<name>A0A2A6E292_9BACL</name>
<dbReference type="GO" id="GO:0009314">
    <property type="term" value="P:response to radiation"/>
    <property type="evidence" value="ECO:0007669"/>
    <property type="project" value="UniProtKB-ARBA"/>
</dbReference>
<dbReference type="GO" id="GO:0003677">
    <property type="term" value="F:DNA binding"/>
    <property type="evidence" value="ECO:0007669"/>
    <property type="project" value="UniProtKB-KW"/>
</dbReference>
<dbReference type="GO" id="GO:0005829">
    <property type="term" value="C:cytosol"/>
    <property type="evidence" value="ECO:0007669"/>
    <property type="project" value="TreeGrafter"/>
</dbReference>
<dbReference type="Pfam" id="PF00580">
    <property type="entry name" value="UvrD-helicase"/>
    <property type="match status" value="1"/>
</dbReference>
<keyword evidence="5 10" id="KW-0067">ATP-binding</keyword>
<evidence type="ECO:0000259" key="13">
    <source>
        <dbReference type="PROSITE" id="PS51198"/>
    </source>
</evidence>
<dbReference type="EMBL" id="MOXJ01000005">
    <property type="protein sequence ID" value="PDO11115.1"/>
    <property type="molecule type" value="Genomic_DNA"/>
</dbReference>
<evidence type="ECO:0000256" key="6">
    <source>
        <dbReference type="ARBA" id="ARBA00023125"/>
    </source>
</evidence>
<evidence type="ECO:0000259" key="14">
    <source>
        <dbReference type="PROSITE" id="PS51217"/>
    </source>
</evidence>
<dbReference type="PANTHER" id="PTHR11070:SF2">
    <property type="entry name" value="ATP-DEPENDENT DNA HELICASE SRS2"/>
    <property type="match status" value="1"/>
</dbReference>
<feature type="domain" description="UvrD-like helicase ATP-binding" evidence="13">
    <location>
        <begin position="12"/>
        <end position="292"/>
    </location>
</feature>
<dbReference type="InterPro" id="IPR013986">
    <property type="entry name" value="DExx_box_DNA_helicase_dom_sf"/>
</dbReference>
<dbReference type="FunFam" id="1.10.486.10:FF:000003">
    <property type="entry name" value="ATP-dependent DNA helicase"/>
    <property type="match status" value="1"/>
</dbReference>
<dbReference type="InterPro" id="IPR014016">
    <property type="entry name" value="UvrD-like_ATP-bd"/>
</dbReference>
<evidence type="ECO:0000256" key="4">
    <source>
        <dbReference type="ARBA" id="ARBA00022806"/>
    </source>
</evidence>
<proteinExistence type="inferred from homology"/>
<comment type="similarity">
    <text evidence="1 11">Belongs to the helicase family. UvrD subfamily.</text>
</comment>
<dbReference type="Pfam" id="PF21196">
    <property type="entry name" value="PcrA_UvrD_tudor"/>
    <property type="match status" value="1"/>
</dbReference>
<evidence type="ECO:0000256" key="12">
    <source>
        <dbReference type="SAM" id="MobiDB-lite"/>
    </source>
</evidence>
<dbReference type="GO" id="GO:0000725">
    <property type="term" value="P:recombinational repair"/>
    <property type="evidence" value="ECO:0007669"/>
    <property type="project" value="TreeGrafter"/>
</dbReference>
<dbReference type="CDD" id="cd18807">
    <property type="entry name" value="SF1_C_UvrD"/>
    <property type="match status" value="1"/>
</dbReference>